<evidence type="ECO:0000256" key="2">
    <source>
        <dbReference type="ARBA" id="ARBA00009765"/>
    </source>
</evidence>
<reference evidence="10 11" key="1">
    <citation type="submission" date="2017-03" db="EMBL/GenBank/DDBJ databases">
        <authorList>
            <person name="Afonso C.L."/>
            <person name="Miller P.J."/>
            <person name="Scott M.A."/>
            <person name="Spackman E."/>
            <person name="Goraichik I."/>
            <person name="Dimitrov K.M."/>
            <person name="Suarez D.L."/>
            <person name="Swayne D.E."/>
        </authorList>
    </citation>
    <scope>NUCLEOTIDE SEQUENCE [LARGE SCALE GENOMIC DNA]</scope>
    <source>
        <strain evidence="10 11">CECT 7691</strain>
    </source>
</reference>
<dbReference type="AlphaFoldDB" id="A0A1Y5U388"/>
<dbReference type="GO" id="GO:0000287">
    <property type="term" value="F:magnesium ion binding"/>
    <property type="evidence" value="ECO:0007669"/>
    <property type="project" value="TreeGrafter"/>
</dbReference>
<keyword evidence="3 8" id="KW-0813">Transport</keyword>
<comment type="similarity">
    <text evidence="2 8">Belongs to the CorA metal ion transporter (MIT) (TC 1.A.35) family.</text>
</comment>
<keyword evidence="11" id="KW-1185">Reference proteome</keyword>
<evidence type="ECO:0000256" key="4">
    <source>
        <dbReference type="ARBA" id="ARBA00022475"/>
    </source>
</evidence>
<dbReference type="RefSeq" id="WP_085885290.1">
    <property type="nucleotide sequence ID" value="NZ_FWFR01000004.1"/>
</dbReference>
<gene>
    <name evidence="8 10" type="primary">corA</name>
    <name evidence="10" type="ORF">OCH7691_03953</name>
</gene>
<dbReference type="EMBL" id="FWFR01000004">
    <property type="protein sequence ID" value="SLN75764.1"/>
    <property type="molecule type" value="Genomic_DNA"/>
</dbReference>
<feature type="compositionally biased region" description="Basic residues" evidence="9">
    <location>
        <begin position="1"/>
        <end position="14"/>
    </location>
</feature>
<keyword evidence="5 8" id="KW-0812">Transmembrane</keyword>
<dbReference type="CDD" id="cd12828">
    <property type="entry name" value="TmCorA-like_1"/>
    <property type="match status" value="1"/>
</dbReference>
<dbReference type="PANTHER" id="PTHR46494:SF1">
    <property type="entry name" value="CORA FAMILY METAL ION TRANSPORTER (EUROFUNG)"/>
    <property type="match status" value="1"/>
</dbReference>
<proteinExistence type="inferred from homology"/>
<dbReference type="SUPFAM" id="SSF144083">
    <property type="entry name" value="Magnesium transport protein CorA, transmembrane region"/>
    <property type="match status" value="1"/>
</dbReference>
<dbReference type="GO" id="GO:0015087">
    <property type="term" value="F:cobalt ion transmembrane transporter activity"/>
    <property type="evidence" value="ECO:0007669"/>
    <property type="project" value="UniProtKB-UniRule"/>
</dbReference>
<dbReference type="InterPro" id="IPR045861">
    <property type="entry name" value="CorA_cytoplasmic_dom"/>
</dbReference>
<evidence type="ECO:0000256" key="7">
    <source>
        <dbReference type="ARBA" id="ARBA00023136"/>
    </source>
</evidence>
<keyword evidence="7 8" id="KW-0472">Membrane</keyword>
<dbReference type="InterPro" id="IPR002523">
    <property type="entry name" value="MgTranspt_CorA/ZnTranspt_ZntB"/>
</dbReference>
<dbReference type="Proteomes" id="UP000193200">
    <property type="component" value="Unassembled WGS sequence"/>
</dbReference>
<feature type="region of interest" description="Disordered" evidence="9">
    <location>
        <begin position="1"/>
        <end position="24"/>
    </location>
</feature>
<keyword evidence="8" id="KW-0406">Ion transport</keyword>
<keyword evidence="8" id="KW-0460">Magnesium</keyword>
<keyword evidence="4 8" id="KW-1003">Cell membrane</keyword>
<dbReference type="NCBIfam" id="TIGR00383">
    <property type="entry name" value="corA"/>
    <property type="match status" value="1"/>
</dbReference>
<organism evidence="10 11">
    <name type="scientific">Oceanibacterium hippocampi</name>
    <dbReference type="NCBI Taxonomy" id="745714"/>
    <lineage>
        <taxon>Bacteria</taxon>
        <taxon>Pseudomonadati</taxon>
        <taxon>Pseudomonadota</taxon>
        <taxon>Alphaproteobacteria</taxon>
        <taxon>Sneathiellales</taxon>
        <taxon>Sneathiellaceae</taxon>
        <taxon>Oceanibacterium</taxon>
    </lineage>
</organism>
<dbReference type="Gene3D" id="1.20.58.340">
    <property type="entry name" value="Magnesium transport protein CorA, transmembrane region"/>
    <property type="match status" value="2"/>
</dbReference>
<evidence type="ECO:0000256" key="9">
    <source>
        <dbReference type="SAM" id="MobiDB-lite"/>
    </source>
</evidence>
<dbReference type="GO" id="GO:0050897">
    <property type="term" value="F:cobalt ion binding"/>
    <property type="evidence" value="ECO:0007669"/>
    <property type="project" value="TreeGrafter"/>
</dbReference>
<evidence type="ECO:0000256" key="8">
    <source>
        <dbReference type="RuleBase" id="RU362010"/>
    </source>
</evidence>
<dbReference type="FunFam" id="1.20.58.340:FF:000012">
    <property type="entry name" value="Magnesium transport protein CorA"/>
    <property type="match status" value="1"/>
</dbReference>
<accession>A0A1Y5U388</accession>
<protein>
    <recommendedName>
        <fullName evidence="8">Magnesium transport protein CorA</fullName>
    </recommendedName>
</protein>
<dbReference type="InParanoid" id="A0A1Y5U388"/>
<dbReference type="InterPro" id="IPR045863">
    <property type="entry name" value="CorA_TM1_TM2"/>
</dbReference>
<sequence length="379" mass="43276">MSSRRNGLRSRRRAPPGSSPGVLIADPQAVRSQVSLFGYGDDRLIERDNVSLADIEALKGTVPNLWVNVDGLADIALIKALGELFGLHDLALEDVVNLHQRPKADQYEDHIFVATRMVAAEPRPRTEQVSIFIGADFVLTFQERPGDCLDPVRARIRQHRGRIRQSGSDYLAYALIDAVIDAFFPVLEDFGERLEMMEDEVVTRPEPGMIERLHDMKRDLLNLRRAIWPHREMLNTLIRDETPLITDQTRIYLRDCYDHTVQLMDIVETYREIASGLVDVYLSSMSTRLNDIMKVLTIIATIFIPLGFIASLYGMNFDRTVSLWNMPELGWRYGYPASLLLMLATAGGLLYYFRRRGWLGSRRKRTREPKTGHDTKSQG</sequence>
<name>A0A1Y5U388_9PROT</name>
<evidence type="ECO:0000313" key="10">
    <source>
        <dbReference type="EMBL" id="SLN75764.1"/>
    </source>
</evidence>
<comment type="subcellular location">
    <subcellularLocation>
        <location evidence="1">Cell membrane</location>
        <topology evidence="1">Multi-pass membrane protein</topology>
    </subcellularLocation>
    <subcellularLocation>
        <location evidence="8">Membrane</location>
        <topology evidence="8">Multi-pass membrane protein</topology>
    </subcellularLocation>
</comment>
<evidence type="ECO:0000256" key="1">
    <source>
        <dbReference type="ARBA" id="ARBA00004651"/>
    </source>
</evidence>
<dbReference type="OrthoDB" id="9803416at2"/>
<dbReference type="PANTHER" id="PTHR46494">
    <property type="entry name" value="CORA FAMILY METAL ION TRANSPORTER (EUROFUNG)"/>
    <property type="match status" value="1"/>
</dbReference>
<dbReference type="SUPFAM" id="SSF143865">
    <property type="entry name" value="CorA soluble domain-like"/>
    <property type="match status" value="1"/>
</dbReference>
<dbReference type="Gene3D" id="3.30.460.20">
    <property type="entry name" value="CorA soluble domain-like"/>
    <property type="match status" value="1"/>
</dbReference>
<keyword evidence="6 8" id="KW-1133">Transmembrane helix</keyword>
<comment type="function">
    <text evidence="8">Mediates influx of magnesium ions.</text>
</comment>
<dbReference type="GO" id="GO:0015095">
    <property type="term" value="F:magnesium ion transmembrane transporter activity"/>
    <property type="evidence" value="ECO:0007669"/>
    <property type="project" value="UniProtKB-UniRule"/>
</dbReference>
<evidence type="ECO:0000313" key="11">
    <source>
        <dbReference type="Proteomes" id="UP000193200"/>
    </source>
</evidence>
<dbReference type="GO" id="GO:0005886">
    <property type="term" value="C:plasma membrane"/>
    <property type="evidence" value="ECO:0007669"/>
    <property type="project" value="UniProtKB-SubCell"/>
</dbReference>
<dbReference type="Pfam" id="PF01544">
    <property type="entry name" value="CorA"/>
    <property type="match status" value="1"/>
</dbReference>
<evidence type="ECO:0000256" key="6">
    <source>
        <dbReference type="ARBA" id="ARBA00022989"/>
    </source>
</evidence>
<feature type="transmembrane region" description="Helical" evidence="8">
    <location>
        <begin position="295"/>
        <end position="313"/>
    </location>
</feature>
<dbReference type="InterPro" id="IPR004488">
    <property type="entry name" value="Mg/Co-transport_prot_CorA"/>
</dbReference>
<feature type="transmembrane region" description="Helical" evidence="8">
    <location>
        <begin position="333"/>
        <end position="353"/>
    </location>
</feature>
<evidence type="ECO:0000256" key="5">
    <source>
        <dbReference type="ARBA" id="ARBA00022692"/>
    </source>
</evidence>
<evidence type="ECO:0000256" key="3">
    <source>
        <dbReference type="ARBA" id="ARBA00022448"/>
    </source>
</evidence>